<evidence type="ECO:0000313" key="2">
    <source>
        <dbReference type="Proteomes" id="UP001243844"/>
    </source>
</evidence>
<name>A0AAW8JCS3_9GAMM</name>
<proteinExistence type="predicted"/>
<comment type="caution">
    <text evidence="1">The sequence shown here is derived from an EMBL/GenBank/DDBJ whole genome shotgun (WGS) entry which is preliminary data.</text>
</comment>
<dbReference type="EMBL" id="JAVIDL010000029">
    <property type="protein sequence ID" value="MDQ8936648.1"/>
    <property type="molecule type" value="Genomic_DNA"/>
</dbReference>
<sequence length="159" mass="17569">MALKAVIKESKEVALWREYTDENGKILAEFKIRGDGCQAYKVALERANNQIASNGYDVAEASGEIKLFHELLLQATACHLLEDWKGIEFDVDGVVTPMPFTPENATTLLSQGDIGVLIWLFIKEQAYQIQKDADKTEAEVVGKFETSTGGLDSEASQQL</sequence>
<organism evidence="1 2">
    <name type="scientific">Acinetobacter rudis</name>
    <dbReference type="NCBI Taxonomy" id="632955"/>
    <lineage>
        <taxon>Bacteria</taxon>
        <taxon>Pseudomonadati</taxon>
        <taxon>Pseudomonadota</taxon>
        <taxon>Gammaproteobacteria</taxon>
        <taxon>Moraxellales</taxon>
        <taxon>Moraxellaceae</taxon>
        <taxon>Acinetobacter</taxon>
    </lineage>
</organism>
<accession>A0AAW8JCS3</accession>
<reference evidence="1" key="1">
    <citation type="submission" date="2023-08" db="EMBL/GenBank/DDBJ databases">
        <title>Emergence of clinically-relevant ST2 carbapenem-resistant Acinetobacter baumannii strains in hospital sewages in Zhejiang, East of China.</title>
        <authorList>
            <person name="Kaichao C."/>
            <person name="Zhang R."/>
        </authorList>
    </citation>
    <scope>NUCLEOTIDE SEQUENCE</scope>
    <source>
        <strain evidence="1">M-RB-37</strain>
    </source>
</reference>
<dbReference type="RefSeq" id="WP_308981824.1">
    <property type="nucleotide sequence ID" value="NZ_JAVIDL010000029.1"/>
</dbReference>
<gene>
    <name evidence="1" type="ORF">RFH47_13065</name>
</gene>
<protein>
    <submittedName>
        <fullName evidence="1">Uncharacterized protein</fullName>
    </submittedName>
</protein>
<dbReference type="Proteomes" id="UP001243844">
    <property type="component" value="Unassembled WGS sequence"/>
</dbReference>
<dbReference type="AlphaFoldDB" id="A0AAW8JCS3"/>
<evidence type="ECO:0000313" key="1">
    <source>
        <dbReference type="EMBL" id="MDQ8936648.1"/>
    </source>
</evidence>